<organism evidence="1 2">
    <name type="scientific">Parthenolecanium corni</name>
    <dbReference type="NCBI Taxonomy" id="536013"/>
    <lineage>
        <taxon>Eukaryota</taxon>
        <taxon>Metazoa</taxon>
        <taxon>Ecdysozoa</taxon>
        <taxon>Arthropoda</taxon>
        <taxon>Hexapoda</taxon>
        <taxon>Insecta</taxon>
        <taxon>Pterygota</taxon>
        <taxon>Neoptera</taxon>
        <taxon>Paraneoptera</taxon>
        <taxon>Hemiptera</taxon>
        <taxon>Sternorrhyncha</taxon>
        <taxon>Coccoidea</taxon>
        <taxon>Coccidae</taxon>
        <taxon>Parthenolecanium</taxon>
    </lineage>
</organism>
<comment type="caution">
    <text evidence="1">The sequence shown here is derived from an EMBL/GenBank/DDBJ whole genome shotgun (WGS) entry which is preliminary data.</text>
</comment>
<protein>
    <submittedName>
        <fullName evidence="1">Uncharacterized protein</fullName>
    </submittedName>
</protein>
<evidence type="ECO:0000313" key="2">
    <source>
        <dbReference type="Proteomes" id="UP001367676"/>
    </source>
</evidence>
<dbReference type="AlphaFoldDB" id="A0AAN9TJC0"/>
<name>A0AAN9TJC0_9HEMI</name>
<sequence length="309" mass="36397">MLLSLSAEQKLEICEDIYSAQLYANVHSNIRTQENTNTNPLISDSYSQKQPGEKLKFELYKRYVAEDQDLESEEKPDLVMRCFGRHFSNRTPTENPWYHVAYAFLPKWLYSGLRKKTDKRLTLLSFITLSPDYVPLEQAELETHYVNMRQTIKTLSDESQEYVDQIKNRELLSTLSREQKFILCASILSSRVYRVEHLEFSTRWMDEGRDTLEYESINVSFKTPAYTATTMTADCILCRAFKLGGKFTSKPQKLYLTLSYDNENSLIVLKKENTKFYLHKRFKNIPILMTLQTKIDYDTLFLNYAKEYL</sequence>
<evidence type="ECO:0000313" key="1">
    <source>
        <dbReference type="EMBL" id="KAK7597805.1"/>
    </source>
</evidence>
<keyword evidence="2" id="KW-1185">Reference proteome</keyword>
<accession>A0AAN9TJC0</accession>
<gene>
    <name evidence="1" type="ORF">V9T40_010030</name>
</gene>
<proteinExistence type="predicted"/>
<reference evidence="1 2" key="1">
    <citation type="submission" date="2024-03" db="EMBL/GenBank/DDBJ databases">
        <title>Adaptation during the transition from Ophiocordyceps entomopathogen to insect associate is accompanied by gene loss and intensified selection.</title>
        <authorList>
            <person name="Ward C.M."/>
            <person name="Onetto C.A."/>
            <person name="Borneman A.R."/>
        </authorList>
    </citation>
    <scope>NUCLEOTIDE SEQUENCE [LARGE SCALE GENOMIC DNA]</scope>
    <source>
        <strain evidence="1">AWRI1</strain>
        <tissue evidence="1">Single Adult Female</tissue>
    </source>
</reference>
<dbReference type="EMBL" id="JBBCAQ010000017">
    <property type="protein sequence ID" value="KAK7597805.1"/>
    <property type="molecule type" value="Genomic_DNA"/>
</dbReference>
<dbReference type="Proteomes" id="UP001367676">
    <property type="component" value="Unassembled WGS sequence"/>
</dbReference>